<feature type="region of interest" description="Disordered" evidence="1">
    <location>
        <begin position="317"/>
        <end position="340"/>
    </location>
</feature>
<keyword evidence="3" id="KW-1185">Reference proteome</keyword>
<gene>
    <name evidence="2" type="ORF">ST47_g5645</name>
</gene>
<dbReference type="InterPro" id="IPR036864">
    <property type="entry name" value="Zn2-C6_fun-type_DNA-bd_sf"/>
</dbReference>
<dbReference type="OrthoDB" id="3921198at2759"/>
<dbReference type="EMBL" id="JYNV01000200">
    <property type="protein sequence ID" value="KZM23028.1"/>
    <property type="molecule type" value="Genomic_DNA"/>
</dbReference>
<evidence type="ECO:0000313" key="3">
    <source>
        <dbReference type="Proteomes" id="UP000076837"/>
    </source>
</evidence>
<dbReference type="InterPro" id="IPR052973">
    <property type="entry name" value="Fungal_sec-metab_reg_TF"/>
</dbReference>
<dbReference type="PANTHER" id="PTHR35392:SF3">
    <property type="entry name" value="ZN(2)-C6 FUNGAL-TYPE DOMAIN-CONTAINING PROTEIN"/>
    <property type="match status" value="1"/>
</dbReference>
<protein>
    <submittedName>
        <fullName evidence="2">Sequence-specific DNA binding RNA polymerase II transcription factor</fullName>
    </submittedName>
</protein>
<dbReference type="Proteomes" id="UP000076837">
    <property type="component" value="Unassembled WGS sequence"/>
</dbReference>
<organism evidence="2 3">
    <name type="scientific">Didymella rabiei</name>
    <name type="common">Chickpea ascochyta blight fungus</name>
    <name type="synonym">Mycosphaerella rabiei</name>
    <dbReference type="NCBI Taxonomy" id="5454"/>
    <lineage>
        <taxon>Eukaryota</taxon>
        <taxon>Fungi</taxon>
        <taxon>Dikarya</taxon>
        <taxon>Ascomycota</taxon>
        <taxon>Pezizomycotina</taxon>
        <taxon>Dothideomycetes</taxon>
        <taxon>Pleosporomycetidae</taxon>
        <taxon>Pleosporales</taxon>
        <taxon>Pleosporineae</taxon>
        <taxon>Didymellaceae</taxon>
        <taxon>Ascochyta</taxon>
    </lineage>
</organism>
<sequence length="758" mass="83282">MSFQNYTETPIEEWQDFVLWDDDCYNNPTVTRGNGRHGYLGVEVSGVESPYVTSAPPSNYDGPSSFDYVVSAPPSIIDESSSYGQFYGTSPTFSSTATSPLVGRDDGRYFDSFGACDYLLPPVREATESPLLDTTRERIVDSPSSLATTAGTFLNPHVAGSFQAFSRQDVVASQILASTGGWTDRTLISEPIAERGEDRASTSPIPIIRAQSQSLNSSFESYDHQIYDHRTRAITIPQPGGRSTGRSAGMPHPQWALNAPPMLSMSPVSQRRPRSATLSRSSSRTEQRKNRASPSPTSAHSLGWISMQMNNQSGRMAAASTEGTPGRIPKGRKKGLDPRQRSEAALMRIIGSCSNCKKRKEKCDPGTPCKSCLKHYKGDLVKNPCRNHLLANLTKAFLSDRHAWHPTARSLESCIKSGAFNVSTDVTHKIELYFGFGQPMKVSVHPVEIDSLQPLVHEHLVYSWPPQSSTSSTHIQAVLPAVLTEGSIAGLEDALDAHLAHLVMSEFQAFPLYCSLLRTLHRVYIFFRSLQPDSAPWRLLLDALKLLVLVHVGGDITLPKQFESAPLARLVRNTMNISPDDQPSPCFIRAQFGGVMPTLANKLMERVLSSVERLLLSRNGDHWPLALATLLVVLMTVESIHYHAAKLPYHDAYDAHGATNSSDGLDADDSAVDTILALYKACFSACHTRLRPDWEGELGTATGPSSPADQFVKSVREAVGRARAGDYLESKVGEKRVDEEDMGFFFDRLVARLLLLES</sequence>
<dbReference type="GO" id="GO:0008270">
    <property type="term" value="F:zinc ion binding"/>
    <property type="evidence" value="ECO:0007669"/>
    <property type="project" value="InterPro"/>
</dbReference>
<proteinExistence type="predicted"/>
<name>A0A163DAF3_DIDRA</name>
<accession>A0A163DAF3</accession>
<dbReference type="SUPFAM" id="SSF57701">
    <property type="entry name" value="Zn2/Cys6 DNA-binding domain"/>
    <property type="match status" value="1"/>
</dbReference>
<dbReference type="SMART" id="SM00066">
    <property type="entry name" value="GAL4"/>
    <property type="match status" value="1"/>
</dbReference>
<comment type="caution">
    <text evidence="2">The sequence shown here is derived from an EMBL/GenBank/DDBJ whole genome shotgun (WGS) entry which is preliminary data.</text>
</comment>
<dbReference type="CDD" id="cd00067">
    <property type="entry name" value="GAL4"/>
    <property type="match status" value="1"/>
</dbReference>
<dbReference type="GO" id="GO:0000981">
    <property type="term" value="F:DNA-binding transcription factor activity, RNA polymerase II-specific"/>
    <property type="evidence" value="ECO:0007669"/>
    <property type="project" value="InterPro"/>
</dbReference>
<dbReference type="PANTHER" id="PTHR35392">
    <property type="entry name" value="ZN(II)2CYS6 TRANSCRIPTION FACTOR (EUROFUNG)-RELATED-RELATED"/>
    <property type="match status" value="1"/>
</dbReference>
<dbReference type="STRING" id="5454.A0A163DAF3"/>
<dbReference type="AlphaFoldDB" id="A0A163DAF3"/>
<feature type="region of interest" description="Disordered" evidence="1">
    <location>
        <begin position="232"/>
        <end position="301"/>
    </location>
</feature>
<dbReference type="InterPro" id="IPR001138">
    <property type="entry name" value="Zn2Cys6_DnaBD"/>
</dbReference>
<evidence type="ECO:0000313" key="2">
    <source>
        <dbReference type="EMBL" id="KZM23028.1"/>
    </source>
</evidence>
<evidence type="ECO:0000256" key="1">
    <source>
        <dbReference type="SAM" id="MobiDB-lite"/>
    </source>
</evidence>
<dbReference type="PROSITE" id="PS50048">
    <property type="entry name" value="ZN2_CY6_FUNGAL_2"/>
    <property type="match status" value="1"/>
</dbReference>
<reference evidence="2 3" key="1">
    <citation type="journal article" date="2016" name="Sci. Rep.">
        <title>Draft genome sequencing and secretome analysis of fungal phytopathogen Ascochyta rabiei provides insight into the necrotrophic effector repertoire.</title>
        <authorList>
            <person name="Verma S."/>
            <person name="Gazara R.K."/>
            <person name="Nizam S."/>
            <person name="Parween S."/>
            <person name="Chattopadhyay D."/>
            <person name="Verma P.K."/>
        </authorList>
    </citation>
    <scope>NUCLEOTIDE SEQUENCE [LARGE SCALE GENOMIC DNA]</scope>
    <source>
        <strain evidence="2 3">ArDII</strain>
    </source>
</reference>